<dbReference type="AlphaFoldDB" id="C5BTG9"/>
<comment type="cofactor">
    <cofactor evidence="1">
        <name>Mg(2+)</name>
        <dbReference type="ChEBI" id="CHEBI:18420"/>
    </cofactor>
</comment>
<organism evidence="7 8">
    <name type="scientific">Teredinibacter turnerae (strain ATCC 39867 / T7901)</name>
    <dbReference type="NCBI Taxonomy" id="377629"/>
    <lineage>
        <taxon>Bacteria</taxon>
        <taxon>Pseudomonadati</taxon>
        <taxon>Pseudomonadota</taxon>
        <taxon>Gammaproteobacteria</taxon>
        <taxon>Cellvibrionales</taxon>
        <taxon>Cellvibrionaceae</taxon>
        <taxon>Teredinibacter</taxon>
    </lineage>
</organism>
<protein>
    <submittedName>
        <fullName evidence="7">PAS/GGDEF/EAL domain protein</fullName>
    </submittedName>
</protein>
<keyword evidence="2" id="KW-0597">Phosphoprotein</keyword>
<name>C5BTG9_TERTT</name>
<feature type="domain" description="Response regulatory" evidence="3">
    <location>
        <begin position="8"/>
        <end position="123"/>
    </location>
</feature>
<evidence type="ECO:0000259" key="4">
    <source>
        <dbReference type="PROSITE" id="PS50113"/>
    </source>
</evidence>
<dbReference type="eggNOG" id="COG0784">
    <property type="taxonomic scope" value="Bacteria"/>
</dbReference>
<dbReference type="PANTHER" id="PTHR44757">
    <property type="entry name" value="DIGUANYLATE CYCLASE DGCP"/>
    <property type="match status" value="1"/>
</dbReference>
<dbReference type="KEGG" id="ttu:TERTU_1601"/>
<dbReference type="SMART" id="SM00448">
    <property type="entry name" value="REC"/>
    <property type="match status" value="2"/>
</dbReference>
<dbReference type="Pfam" id="PF00990">
    <property type="entry name" value="GGDEF"/>
    <property type="match status" value="1"/>
</dbReference>
<gene>
    <name evidence="7" type="ordered locus">TERTU_1601</name>
</gene>
<evidence type="ECO:0000256" key="2">
    <source>
        <dbReference type="PROSITE-ProRule" id="PRU00169"/>
    </source>
</evidence>
<dbReference type="InterPro" id="IPR000014">
    <property type="entry name" value="PAS"/>
</dbReference>
<dbReference type="RefSeq" id="WP_015818085.1">
    <property type="nucleotide sequence ID" value="NC_012997.1"/>
</dbReference>
<dbReference type="InterPro" id="IPR035919">
    <property type="entry name" value="EAL_sf"/>
</dbReference>
<feature type="domain" description="EAL" evidence="5">
    <location>
        <begin position="583"/>
        <end position="833"/>
    </location>
</feature>
<dbReference type="NCBIfam" id="TIGR00254">
    <property type="entry name" value="GGDEF"/>
    <property type="match status" value="1"/>
</dbReference>
<feature type="domain" description="PAC" evidence="4">
    <location>
        <begin position="357"/>
        <end position="407"/>
    </location>
</feature>
<dbReference type="InterPro" id="IPR035965">
    <property type="entry name" value="PAS-like_dom_sf"/>
</dbReference>
<dbReference type="CDD" id="cd01949">
    <property type="entry name" value="GGDEF"/>
    <property type="match status" value="1"/>
</dbReference>
<evidence type="ECO:0000256" key="1">
    <source>
        <dbReference type="ARBA" id="ARBA00001946"/>
    </source>
</evidence>
<dbReference type="EMBL" id="CP001614">
    <property type="protein sequence ID" value="ACR11973.1"/>
    <property type="molecule type" value="Genomic_DNA"/>
</dbReference>
<dbReference type="InterPro" id="IPR029787">
    <property type="entry name" value="Nucleotide_cyclase"/>
</dbReference>
<dbReference type="SUPFAM" id="SSF52172">
    <property type="entry name" value="CheY-like"/>
    <property type="match status" value="2"/>
</dbReference>
<evidence type="ECO:0000313" key="8">
    <source>
        <dbReference type="Proteomes" id="UP000009080"/>
    </source>
</evidence>
<dbReference type="SMART" id="SM00052">
    <property type="entry name" value="EAL"/>
    <property type="match status" value="1"/>
</dbReference>
<dbReference type="PROSITE" id="PS50887">
    <property type="entry name" value="GGDEF"/>
    <property type="match status" value="1"/>
</dbReference>
<dbReference type="InterPro" id="IPR052155">
    <property type="entry name" value="Biofilm_reg_signaling"/>
</dbReference>
<dbReference type="Gene3D" id="3.30.450.20">
    <property type="entry name" value="PAS domain"/>
    <property type="match status" value="1"/>
</dbReference>
<dbReference type="PROSITE" id="PS50110">
    <property type="entry name" value="RESPONSE_REGULATORY"/>
    <property type="match status" value="2"/>
</dbReference>
<dbReference type="SUPFAM" id="SSF55785">
    <property type="entry name" value="PYP-like sensor domain (PAS domain)"/>
    <property type="match status" value="1"/>
</dbReference>
<dbReference type="InterPro" id="IPR000160">
    <property type="entry name" value="GGDEF_dom"/>
</dbReference>
<dbReference type="SUPFAM" id="SSF141868">
    <property type="entry name" value="EAL domain-like"/>
    <property type="match status" value="1"/>
</dbReference>
<dbReference type="STRING" id="377629.TERTU_1601"/>
<sequence length="836" mass="94982">MINVEGIKILVAYQYPHKLRDLTHQLQRGGIIQVTPAKSAAQALGLLKAGGYDLLLCGIDLPDIDGWRMARLIRSGALGGNTQLPIVVVTEVWCQRIAEVTAREYGVNRLIPESQLHKIVPVIEECLDGAAIPYDKPRLLVIEDAPDTADLIRRVLDRQFAIDVANDGEHGLRLWREGRHRLILLDYMLPQMSGKDILAHILKEDPTQPVVMMTAHSSPELAEQMMMSGVTDFLPKPFRTEALRKVCELAIRRDDFLTSNREFAEKVESLQRSESDFRHISETHQLLLDNLQTVVMELDADFRIRFLNVPWRGLTGYDLDASLGCKLTQFVFDDDDSYGVGLEAKLQEVLSGARELAELELCLLDSRGQKLWAQVKIRRSENHNAASLTVCLDNITKRKEAQRQLEYLAMHDSLTGLFNRHYFEESLRQSFADAIRNQRQHGLIYIDLDYFKVINDTFGHHEGDEVLRQVAHLMKRRIRAADLLCRLGGDEYAVLVHDVCSKKLLEIARELQAIVNDFVYQAKNHRVNLGCSIGLSVIDGEAVCAEEYLMQADIALYVAKGRGRNLIHLYDPQDQESEELRSRINWTQRMRKAISEDRIVLHFQPVFDAHNKNIVYYEALVRMRDEEGNLVYPNQFIPALENTGEMHLLDRWIVKLAIRSVRECKKIERVAINLSVQAFKDENLVPVVKEALAVNGVAPECVTFELTESASLFNLAITRNMITQLNEIGCTFAIDDFGSGFSSFAYLKELPAHFIKLDGSFIKNLHQDDVDKALVRSLIQVVQALGKKAVAEFVENEQILDILRKFGVDCVQGYHTGRPVPFESLMDECLDKNMMA</sequence>
<proteinExistence type="predicted"/>
<evidence type="ECO:0000259" key="3">
    <source>
        <dbReference type="PROSITE" id="PS50110"/>
    </source>
</evidence>
<feature type="domain" description="GGDEF" evidence="6">
    <location>
        <begin position="439"/>
        <end position="572"/>
    </location>
</feature>
<feature type="domain" description="Response regulatory" evidence="3">
    <location>
        <begin position="138"/>
        <end position="251"/>
    </location>
</feature>
<dbReference type="InterPro" id="IPR011006">
    <property type="entry name" value="CheY-like_superfamily"/>
</dbReference>
<dbReference type="GO" id="GO:0003824">
    <property type="term" value="F:catalytic activity"/>
    <property type="evidence" value="ECO:0007669"/>
    <property type="project" value="UniProtKB-ARBA"/>
</dbReference>
<dbReference type="FunFam" id="3.30.70.270:FF:000001">
    <property type="entry name" value="Diguanylate cyclase domain protein"/>
    <property type="match status" value="1"/>
</dbReference>
<reference evidence="7 8" key="1">
    <citation type="journal article" date="2009" name="PLoS ONE">
        <title>The complete genome of Teredinibacter turnerae T7901: an intracellular endosymbiont of marine wood-boring bivalves (shipworms).</title>
        <authorList>
            <person name="Yang J.C."/>
            <person name="Madupu R."/>
            <person name="Durkin A.S."/>
            <person name="Ekborg N.A."/>
            <person name="Pedamallu C.S."/>
            <person name="Hostetler J.B."/>
            <person name="Radune D."/>
            <person name="Toms B.S."/>
            <person name="Henrissat B."/>
            <person name="Coutinho P.M."/>
            <person name="Schwarz S."/>
            <person name="Field L."/>
            <person name="Trindade-Silva A.E."/>
            <person name="Soares C.A.G."/>
            <person name="Elshahawi S."/>
            <person name="Hanora A."/>
            <person name="Schmidt E.W."/>
            <person name="Haygood M.G."/>
            <person name="Posfai J."/>
            <person name="Benner J."/>
            <person name="Madinger C."/>
            <person name="Nove J."/>
            <person name="Anton B."/>
            <person name="Chaudhary K."/>
            <person name="Foster J."/>
            <person name="Holman A."/>
            <person name="Kumar S."/>
            <person name="Lessard P.A."/>
            <person name="Luyten Y.A."/>
            <person name="Slatko B."/>
            <person name="Wood N."/>
            <person name="Wu B."/>
            <person name="Teplitski M."/>
            <person name="Mougous J.D."/>
            <person name="Ward N."/>
            <person name="Eisen J.A."/>
            <person name="Badger J.H."/>
            <person name="Distel D.L."/>
        </authorList>
    </citation>
    <scope>NUCLEOTIDE SEQUENCE [LARGE SCALE GENOMIC DNA]</scope>
    <source>
        <strain evidence="8">ATCC 39867 / T7901</strain>
    </source>
</reference>
<dbReference type="PROSITE" id="PS50883">
    <property type="entry name" value="EAL"/>
    <property type="match status" value="1"/>
</dbReference>
<dbReference type="Pfam" id="PF00563">
    <property type="entry name" value="EAL"/>
    <property type="match status" value="1"/>
</dbReference>
<dbReference type="CDD" id="cd01948">
    <property type="entry name" value="EAL"/>
    <property type="match status" value="1"/>
</dbReference>
<dbReference type="Gene3D" id="3.40.50.2300">
    <property type="match status" value="2"/>
</dbReference>
<evidence type="ECO:0000259" key="5">
    <source>
        <dbReference type="PROSITE" id="PS50883"/>
    </source>
</evidence>
<dbReference type="Gene3D" id="3.20.20.450">
    <property type="entry name" value="EAL domain"/>
    <property type="match status" value="1"/>
</dbReference>
<keyword evidence="8" id="KW-1185">Reference proteome</keyword>
<comment type="caution">
    <text evidence="2">Lacks conserved residue(s) required for the propagation of feature annotation.</text>
</comment>
<dbReference type="eggNOG" id="COG0745">
    <property type="taxonomic scope" value="Bacteria"/>
</dbReference>
<dbReference type="InterPro" id="IPR001633">
    <property type="entry name" value="EAL_dom"/>
</dbReference>
<dbReference type="SUPFAM" id="SSF55073">
    <property type="entry name" value="Nucleotide cyclase"/>
    <property type="match status" value="1"/>
</dbReference>
<feature type="modified residue" description="4-aspartylphosphate" evidence="2">
    <location>
        <position position="186"/>
    </location>
</feature>
<dbReference type="eggNOG" id="COG5001">
    <property type="taxonomic scope" value="Bacteria"/>
</dbReference>
<dbReference type="Proteomes" id="UP000009080">
    <property type="component" value="Chromosome"/>
</dbReference>
<dbReference type="PROSITE" id="PS50113">
    <property type="entry name" value="PAC"/>
    <property type="match status" value="1"/>
</dbReference>
<accession>C5BTG9</accession>
<dbReference type="InterPro" id="IPR043128">
    <property type="entry name" value="Rev_trsase/Diguanyl_cyclase"/>
</dbReference>
<dbReference type="InterPro" id="IPR000700">
    <property type="entry name" value="PAS-assoc_C"/>
</dbReference>
<dbReference type="PANTHER" id="PTHR44757:SF4">
    <property type="entry name" value="DIGUANYLATE CYCLASE DGCE-RELATED"/>
    <property type="match status" value="1"/>
</dbReference>
<dbReference type="GO" id="GO:0000160">
    <property type="term" value="P:phosphorelay signal transduction system"/>
    <property type="evidence" value="ECO:0007669"/>
    <property type="project" value="InterPro"/>
</dbReference>
<dbReference type="HOGENOM" id="CLU_000445_70_50_6"/>
<dbReference type="InterPro" id="IPR001789">
    <property type="entry name" value="Sig_transdc_resp-reg_receiver"/>
</dbReference>
<dbReference type="Pfam" id="PF00072">
    <property type="entry name" value="Response_reg"/>
    <property type="match status" value="2"/>
</dbReference>
<dbReference type="NCBIfam" id="TIGR00229">
    <property type="entry name" value="sensory_box"/>
    <property type="match status" value="1"/>
</dbReference>
<evidence type="ECO:0000259" key="6">
    <source>
        <dbReference type="PROSITE" id="PS50887"/>
    </source>
</evidence>
<dbReference type="Gene3D" id="3.30.70.270">
    <property type="match status" value="1"/>
</dbReference>
<dbReference type="OrthoDB" id="9787514at2"/>
<evidence type="ECO:0000313" key="7">
    <source>
        <dbReference type="EMBL" id="ACR11973.1"/>
    </source>
</evidence>
<dbReference type="SMART" id="SM00267">
    <property type="entry name" value="GGDEF"/>
    <property type="match status" value="1"/>
</dbReference>
<dbReference type="CDD" id="cd00156">
    <property type="entry name" value="REC"/>
    <property type="match status" value="1"/>
</dbReference>